<evidence type="ECO:0000256" key="1">
    <source>
        <dbReference type="ARBA" id="ARBA00022723"/>
    </source>
</evidence>
<dbReference type="InterPro" id="IPR008972">
    <property type="entry name" value="Cupredoxin"/>
</dbReference>
<evidence type="ECO:0000256" key="6">
    <source>
        <dbReference type="SAM" id="Phobius"/>
    </source>
</evidence>
<evidence type="ECO:0000256" key="5">
    <source>
        <dbReference type="ARBA" id="ARBA00082491"/>
    </source>
</evidence>
<dbReference type="Pfam" id="PF02298">
    <property type="entry name" value="Cu_bind_like"/>
    <property type="match status" value="1"/>
</dbReference>
<dbReference type="SUPFAM" id="SSF49503">
    <property type="entry name" value="Cupredoxins"/>
    <property type="match status" value="1"/>
</dbReference>
<dbReference type="PROSITE" id="PS51485">
    <property type="entry name" value="PHYTOCYANIN"/>
    <property type="match status" value="1"/>
</dbReference>
<dbReference type="GO" id="GO:0005886">
    <property type="term" value="C:plasma membrane"/>
    <property type="evidence" value="ECO:0007669"/>
    <property type="project" value="TreeGrafter"/>
</dbReference>
<keyword evidence="6" id="KW-0812">Transmembrane</keyword>
<keyword evidence="6" id="KW-1133">Transmembrane helix</keyword>
<evidence type="ECO:0000313" key="8">
    <source>
        <dbReference type="EMBL" id="EXC24191.1"/>
    </source>
</evidence>
<dbReference type="InterPro" id="IPR003245">
    <property type="entry name" value="Phytocyanin_dom"/>
</dbReference>
<keyword evidence="6" id="KW-0472">Membrane</keyword>
<dbReference type="Proteomes" id="UP000030645">
    <property type="component" value="Unassembled WGS sequence"/>
</dbReference>
<dbReference type="GO" id="GO:0046872">
    <property type="term" value="F:metal ion binding"/>
    <property type="evidence" value="ECO:0007669"/>
    <property type="project" value="UniProtKB-KW"/>
</dbReference>
<dbReference type="InterPro" id="IPR039391">
    <property type="entry name" value="Phytocyanin-like"/>
</dbReference>
<evidence type="ECO:0000313" key="9">
    <source>
        <dbReference type="Proteomes" id="UP000030645"/>
    </source>
</evidence>
<evidence type="ECO:0000256" key="4">
    <source>
        <dbReference type="ARBA" id="ARBA00071970"/>
    </source>
</evidence>
<dbReference type="Gene3D" id="2.60.40.420">
    <property type="entry name" value="Cupredoxins - blue copper proteins"/>
    <property type="match status" value="1"/>
</dbReference>
<feature type="transmembrane region" description="Helical" evidence="6">
    <location>
        <begin position="12"/>
        <end position="30"/>
    </location>
</feature>
<keyword evidence="9" id="KW-1185">Reference proteome</keyword>
<reference evidence="9" key="1">
    <citation type="submission" date="2013-01" db="EMBL/GenBank/DDBJ databases">
        <title>Draft Genome Sequence of a Mulberry Tree, Morus notabilis C.K. Schneid.</title>
        <authorList>
            <person name="He N."/>
            <person name="Zhao S."/>
        </authorList>
    </citation>
    <scope>NUCLEOTIDE SEQUENCE</scope>
</reference>
<sequence>MAHHQGRCSASHIAILATILRLSLFLPIFVTAKATTQMVGDSSGWTFNVESWTNGKKFKAGDILVFNYDTSLHDVVVVDAKGYKSCTSSSGAQTYSSGKDQVKLSKGQNYFICSIPGHCDGGVKISVNAS</sequence>
<dbReference type="InterPro" id="IPR041844">
    <property type="entry name" value="Plantacyanin"/>
</dbReference>
<keyword evidence="1" id="KW-0479">Metal-binding</keyword>
<keyword evidence="3" id="KW-1015">Disulfide bond</keyword>
<accession>W9SS57</accession>
<dbReference type="FunFam" id="2.60.40.420:FF:000013">
    <property type="entry name" value="basic blue protein-like"/>
    <property type="match status" value="1"/>
</dbReference>
<dbReference type="GO" id="GO:0009055">
    <property type="term" value="F:electron transfer activity"/>
    <property type="evidence" value="ECO:0007669"/>
    <property type="project" value="InterPro"/>
</dbReference>
<keyword evidence="2" id="KW-0186">Copper</keyword>
<evidence type="ECO:0000256" key="2">
    <source>
        <dbReference type="ARBA" id="ARBA00023008"/>
    </source>
</evidence>
<evidence type="ECO:0000256" key="3">
    <source>
        <dbReference type="ARBA" id="ARBA00023157"/>
    </source>
</evidence>
<organism evidence="8 9">
    <name type="scientific">Morus notabilis</name>
    <dbReference type="NCBI Taxonomy" id="981085"/>
    <lineage>
        <taxon>Eukaryota</taxon>
        <taxon>Viridiplantae</taxon>
        <taxon>Streptophyta</taxon>
        <taxon>Embryophyta</taxon>
        <taxon>Tracheophyta</taxon>
        <taxon>Spermatophyta</taxon>
        <taxon>Magnoliopsida</taxon>
        <taxon>eudicotyledons</taxon>
        <taxon>Gunneridae</taxon>
        <taxon>Pentapetalae</taxon>
        <taxon>rosids</taxon>
        <taxon>fabids</taxon>
        <taxon>Rosales</taxon>
        <taxon>Moraceae</taxon>
        <taxon>Moreae</taxon>
        <taxon>Morus</taxon>
    </lineage>
</organism>
<dbReference type="eggNOG" id="ENOG502SQRV">
    <property type="taxonomic scope" value="Eukaryota"/>
</dbReference>
<evidence type="ECO:0000259" key="7">
    <source>
        <dbReference type="PROSITE" id="PS51485"/>
    </source>
</evidence>
<dbReference type="CDD" id="cd11013">
    <property type="entry name" value="Plantacyanin"/>
    <property type="match status" value="1"/>
</dbReference>
<protein>
    <recommendedName>
        <fullName evidence="4">Basic blue protein</fullName>
    </recommendedName>
    <alternativeName>
        <fullName evidence="5">Plantacyanin</fullName>
    </alternativeName>
</protein>
<dbReference type="AlphaFoldDB" id="W9SS57"/>
<dbReference type="EMBL" id="KE346013">
    <property type="protein sequence ID" value="EXC24191.1"/>
    <property type="molecule type" value="Genomic_DNA"/>
</dbReference>
<dbReference type="PANTHER" id="PTHR33021">
    <property type="entry name" value="BLUE COPPER PROTEIN"/>
    <property type="match status" value="1"/>
</dbReference>
<dbReference type="STRING" id="981085.W9SS57"/>
<name>W9SS57_9ROSA</name>
<proteinExistence type="predicted"/>
<feature type="domain" description="Phytocyanin" evidence="7">
    <location>
        <begin position="35"/>
        <end position="130"/>
    </location>
</feature>
<dbReference type="PANTHER" id="PTHR33021:SF469">
    <property type="entry name" value="PHYTOCYANIN DOMAIN-CONTAINING PROTEIN"/>
    <property type="match status" value="1"/>
</dbReference>
<gene>
    <name evidence="8" type="ORF">L484_015210</name>
</gene>